<feature type="compositionally biased region" description="Low complexity" evidence="2">
    <location>
        <begin position="1000"/>
        <end position="1010"/>
    </location>
</feature>
<evidence type="ECO:0000313" key="4">
    <source>
        <dbReference type="EMBL" id="AXK32682.1"/>
    </source>
</evidence>
<keyword evidence="5" id="KW-1185">Reference proteome</keyword>
<dbReference type="KEGG" id="sarm:DVA86_08515"/>
<dbReference type="SMART" id="SM00421">
    <property type="entry name" value="HTH_LUXR"/>
    <property type="match status" value="1"/>
</dbReference>
<feature type="region of interest" description="Disordered" evidence="2">
    <location>
        <begin position="289"/>
        <end position="344"/>
    </location>
</feature>
<dbReference type="EMBL" id="CP031320">
    <property type="protein sequence ID" value="AXK32682.1"/>
    <property type="molecule type" value="Genomic_DNA"/>
</dbReference>
<dbReference type="InterPro" id="IPR036388">
    <property type="entry name" value="WH-like_DNA-bd_sf"/>
</dbReference>
<feature type="region of interest" description="Disordered" evidence="2">
    <location>
        <begin position="985"/>
        <end position="1015"/>
    </location>
</feature>
<feature type="compositionally biased region" description="Low complexity" evidence="2">
    <location>
        <begin position="618"/>
        <end position="642"/>
    </location>
</feature>
<dbReference type="InterPro" id="IPR000792">
    <property type="entry name" value="Tscrpt_reg_LuxR_C"/>
</dbReference>
<feature type="compositionally biased region" description="Basic and acidic residues" evidence="2">
    <location>
        <begin position="314"/>
        <end position="329"/>
    </location>
</feature>
<organism evidence="4 5">
    <name type="scientific">Streptomyces armeniacus</name>
    <dbReference type="NCBI Taxonomy" id="83291"/>
    <lineage>
        <taxon>Bacteria</taxon>
        <taxon>Bacillati</taxon>
        <taxon>Actinomycetota</taxon>
        <taxon>Actinomycetes</taxon>
        <taxon>Kitasatosporales</taxon>
        <taxon>Streptomycetaceae</taxon>
        <taxon>Streptomyces</taxon>
    </lineage>
</organism>
<dbReference type="PANTHER" id="PTHR43214">
    <property type="entry name" value="TWO-COMPONENT RESPONSE REGULATOR"/>
    <property type="match status" value="1"/>
</dbReference>
<dbReference type="SUPFAM" id="SSF46894">
    <property type="entry name" value="C-terminal effector domain of the bipartite response regulators"/>
    <property type="match status" value="1"/>
</dbReference>
<dbReference type="InterPro" id="IPR016032">
    <property type="entry name" value="Sig_transdc_resp-reg_C-effctor"/>
</dbReference>
<accession>A0A345XM16</accession>
<dbReference type="AlphaFoldDB" id="A0A345XM16"/>
<dbReference type="InterPro" id="IPR039420">
    <property type="entry name" value="WalR-like"/>
</dbReference>
<dbReference type="Pfam" id="PF00196">
    <property type="entry name" value="GerE"/>
    <property type="match status" value="1"/>
</dbReference>
<proteinExistence type="predicted"/>
<sequence>MTAGTTNGTSAPRSPLRVYGRGAEAGAVEALTARLADGVGGALVLSARPGLGRSTLLAHAAARFASRGAGLVLHTRATPAESALPYAGLHALLCGAPPQARATPPTDVLRAGVGAAAFVEEAAFLEELRAMAAGAPLLVCVDDVHLWDRESRTALGFAARRAGPAYPVGVLVTTEQVYAGEPDFAAVPGLRIPPLAAEAAGALLDELVPVGAVADVRERLLRAAGGNPRLLADLVALLTGRQLTGADPLPYPLPVERALLRGYAARLRALPYGTGLVLGLAAAAAELAADPEAGPEPEPECGPERGTERGPGAELRRGPGESGDPRDSGGPDAPDGPGEGGAGADADLVLRAARSAGLGPAALGPAEMAGLIRTAEGRIRFDPPLLARAVYAGEPLARRQAAHALLASALHGERNRLSRLRHEAAAVTGPAPALADALAEAVEAAVAGNTAAGGTAPRAPYGHRAVAGALARAAELSEDDDTRVARFTAAADHARLAGASRTARGLLGRARGLPARRAVRGRAELVRGVLELRDGPVADAREALLLAAGLLAPQEPGFALDAVLGAADAAWAAGDVPAYLAALDRTGGLDARGGLDPTGGPDRTVDRPAALDPRRPAVRTATGTATTRTATARTTTSRTATTRTAVARTAGTPAPLVHYCAGMAAVMRGRFTAARPPLHRVLELAAGRSEPADLIRASAAALVLGEVAAAREAAARALASARAHGHVTLVPQALEYLAYSELRSGLHARAREHARAGLRAAQRTGQRNSAAHHHAILAMAASVEGTARDCAAHASAAARTAAQHGLVMVEALTVWALARAALAEGRPQEAAARLGPLVRPGPRRGHHAVRMLAVPCFIEAATRGGAATRNGAEDTDADVRTALVEFTDWAGWTADPNAPGQLERCRALLAGPQAAGALYARAVARHERASGEFERARTQLLHGKELRRRRRLLAAREQLRDALIGFERCGARSWAAQARAELRATGETTGAGETAEDTSGEAAPPGGAAENAQPLRALTPQQLRIARCVADGATNREVAVRLSVSPRTVDHHLRNIFATLGVRSRVELARLVDRAARRQES</sequence>
<name>A0A345XM16_9ACTN</name>
<evidence type="ECO:0000259" key="3">
    <source>
        <dbReference type="PROSITE" id="PS50043"/>
    </source>
</evidence>
<reference evidence="4 5" key="1">
    <citation type="submission" date="2018-07" db="EMBL/GenBank/DDBJ databases">
        <title>Draft genome of the type strain Streptomyces armeniacus ATCC 15676.</title>
        <authorList>
            <person name="Labana P."/>
            <person name="Gosse J.T."/>
            <person name="Boddy C.N."/>
        </authorList>
    </citation>
    <scope>NUCLEOTIDE SEQUENCE [LARGE SCALE GENOMIC DNA]</scope>
    <source>
        <strain evidence="4 5">ATCC 15676</strain>
    </source>
</reference>
<feature type="region of interest" description="Disordered" evidence="2">
    <location>
        <begin position="591"/>
        <end position="642"/>
    </location>
</feature>
<feature type="domain" description="HTH luxR-type" evidence="3">
    <location>
        <begin position="1011"/>
        <end position="1076"/>
    </location>
</feature>
<dbReference type="PANTHER" id="PTHR43214:SF42">
    <property type="entry name" value="TRANSCRIPTIONAL REGULATORY PROTEIN DESR"/>
    <property type="match status" value="1"/>
</dbReference>
<dbReference type="GO" id="GO:0003677">
    <property type="term" value="F:DNA binding"/>
    <property type="evidence" value="ECO:0007669"/>
    <property type="project" value="UniProtKB-KW"/>
</dbReference>
<evidence type="ECO:0000256" key="1">
    <source>
        <dbReference type="ARBA" id="ARBA00023125"/>
    </source>
</evidence>
<dbReference type="Gene3D" id="1.10.10.10">
    <property type="entry name" value="Winged helix-like DNA-binding domain superfamily/Winged helix DNA-binding domain"/>
    <property type="match status" value="1"/>
</dbReference>
<dbReference type="CDD" id="cd06170">
    <property type="entry name" value="LuxR_C_like"/>
    <property type="match status" value="1"/>
</dbReference>
<dbReference type="Pfam" id="PF13191">
    <property type="entry name" value="AAA_16"/>
    <property type="match status" value="1"/>
</dbReference>
<dbReference type="PRINTS" id="PR00038">
    <property type="entry name" value="HTHLUXR"/>
</dbReference>
<evidence type="ECO:0000256" key="2">
    <source>
        <dbReference type="SAM" id="MobiDB-lite"/>
    </source>
</evidence>
<gene>
    <name evidence="4" type="ORF">DVA86_08515</name>
</gene>
<keyword evidence="1" id="KW-0238">DNA-binding</keyword>
<dbReference type="PROSITE" id="PS50043">
    <property type="entry name" value="HTH_LUXR_2"/>
    <property type="match status" value="1"/>
</dbReference>
<dbReference type="GO" id="GO:0006355">
    <property type="term" value="P:regulation of DNA-templated transcription"/>
    <property type="evidence" value="ECO:0007669"/>
    <property type="project" value="InterPro"/>
</dbReference>
<protein>
    <submittedName>
        <fullName evidence="4">Helix-turn-helix transcriptional regulator</fullName>
    </submittedName>
</protein>
<dbReference type="InterPro" id="IPR041664">
    <property type="entry name" value="AAA_16"/>
</dbReference>
<dbReference type="Proteomes" id="UP000254425">
    <property type="component" value="Chromosome"/>
</dbReference>
<evidence type="ECO:0000313" key="5">
    <source>
        <dbReference type="Proteomes" id="UP000254425"/>
    </source>
</evidence>